<name>A0ABP0QBU7_9DINO</name>
<evidence type="ECO:0000256" key="5">
    <source>
        <dbReference type="ARBA" id="ARBA00022692"/>
    </source>
</evidence>
<feature type="domain" description="Peptidase S54 rhomboid" evidence="11">
    <location>
        <begin position="216"/>
        <end position="331"/>
    </location>
</feature>
<comment type="caution">
    <text evidence="12">The sequence shown here is derived from an EMBL/GenBank/DDBJ whole genome shotgun (WGS) entry which is preliminary data.</text>
</comment>
<reference evidence="12 13" key="1">
    <citation type="submission" date="2024-02" db="EMBL/GenBank/DDBJ databases">
        <authorList>
            <person name="Chen Y."/>
            <person name="Shah S."/>
            <person name="Dougan E. K."/>
            <person name="Thang M."/>
            <person name="Chan C."/>
        </authorList>
    </citation>
    <scope>NUCLEOTIDE SEQUENCE [LARGE SCALE GENOMIC DNA]</scope>
</reference>
<evidence type="ECO:0000256" key="1">
    <source>
        <dbReference type="ARBA" id="ARBA00000156"/>
    </source>
</evidence>
<keyword evidence="9 10" id="KW-0472">Membrane</keyword>
<evidence type="ECO:0000256" key="3">
    <source>
        <dbReference type="ARBA" id="ARBA00009045"/>
    </source>
</evidence>
<dbReference type="Proteomes" id="UP001642464">
    <property type="component" value="Unassembled WGS sequence"/>
</dbReference>
<accession>A0ABP0QBU7</accession>
<feature type="transmembrane region" description="Helical" evidence="10">
    <location>
        <begin position="258"/>
        <end position="278"/>
    </location>
</feature>
<dbReference type="EC" id="3.4.21.105" evidence="10"/>
<dbReference type="SUPFAM" id="SSF144091">
    <property type="entry name" value="Rhomboid-like"/>
    <property type="match status" value="1"/>
</dbReference>
<feature type="transmembrane region" description="Helical" evidence="10">
    <location>
        <begin position="290"/>
        <end position="307"/>
    </location>
</feature>
<evidence type="ECO:0000259" key="11">
    <source>
        <dbReference type="Pfam" id="PF01694"/>
    </source>
</evidence>
<keyword evidence="8 10" id="KW-1133">Transmembrane helix</keyword>
<gene>
    <name evidence="12" type="ORF">SCF082_LOCUS40592</name>
</gene>
<dbReference type="Pfam" id="PF01694">
    <property type="entry name" value="Rhomboid"/>
    <property type="match status" value="1"/>
</dbReference>
<comment type="catalytic activity">
    <reaction evidence="1 10">
        <text>Cleaves type-1 transmembrane domains using a catalytic dyad composed of serine and histidine that are contributed by different transmembrane domains.</text>
        <dbReference type="EC" id="3.4.21.105"/>
    </reaction>
</comment>
<feature type="transmembrane region" description="Helical" evidence="10">
    <location>
        <begin position="313"/>
        <end position="333"/>
    </location>
</feature>
<sequence>MGPVHSAYNYVFPPDPVEIYNPGLEDRISHANDAVESAFQDMSQTFAQMKSVMQKTQTDWEKYSTPLSNSCQDIRKELVRLAHGSPQCLDAQERILPLLFKKRAKTGEEIKGCARGDLPFAMVPSTCQCIAGNEAKGCDAEVDSDHVLQCTHLRRRILPALQLQQLYEEMRDASNFSRWVTVCWRVAQGDGDCSISKGPDLASCDSSDGVSKDEVFFQLRMGFGMERQFGREKMMMIYFACGLFGNLMSVAVDPYKLAVGASTAGFGLIGVWLAEILLSWEILGPARERTVIWIVFMMISVTTMSSMTPNMDIFGHLGGALGGFLLALVISDMKETDRPEWYHQVRAAAALALLLCLSGGLIKAFEINPKDPIPDCQIFKSLSHVMDAAAKTMSAHVTAVQ</sequence>
<feature type="transmembrane region" description="Helical" evidence="10">
    <location>
        <begin position="235"/>
        <end position="252"/>
    </location>
</feature>
<comment type="caution">
    <text evidence="10">Lacks conserved residue(s) required for the propagation of feature annotation.</text>
</comment>
<dbReference type="InterPro" id="IPR035952">
    <property type="entry name" value="Rhomboid-like_sf"/>
</dbReference>
<protein>
    <recommendedName>
        <fullName evidence="10">Rhomboid-like protease</fullName>
        <ecNumber evidence="10">3.4.21.105</ecNumber>
    </recommendedName>
</protein>
<comment type="similarity">
    <text evidence="3 10">Belongs to the peptidase S54 family.</text>
</comment>
<evidence type="ECO:0000256" key="6">
    <source>
        <dbReference type="ARBA" id="ARBA00022801"/>
    </source>
</evidence>
<keyword evidence="13" id="KW-1185">Reference proteome</keyword>
<evidence type="ECO:0000256" key="4">
    <source>
        <dbReference type="ARBA" id="ARBA00022670"/>
    </source>
</evidence>
<evidence type="ECO:0000313" key="13">
    <source>
        <dbReference type="Proteomes" id="UP001642464"/>
    </source>
</evidence>
<keyword evidence="7 10" id="KW-0720">Serine protease</keyword>
<dbReference type="InterPro" id="IPR022764">
    <property type="entry name" value="Peptidase_S54_rhomboid_dom"/>
</dbReference>
<dbReference type="InterPro" id="IPR002610">
    <property type="entry name" value="Peptidase_S54_rhomboid-like"/>
</dbReference>
<dbReference type="PANTHER" id="PTHR22936">
    <property type="entry name" value="RHOMBOID-RELATED"/>
    <property type="match status" value="1"/>
</dbReference>
<evidence type="ECO:0000256" key="8">
    <source>
        <dbReference type="ARBA" id="ARBA00022989"/>
    </source>
</evidence>
<evidence type="ECO:0000256" key="10">
    <source>
        <dbReference type="RuleBase" id="RU362115"/>
    </source>
</evidence>
<dbReference type="EMBL" id="CAXAMM010039340">
    <property type="protein sequence ID" value="CAK9085725.1"/>
    <property type="molecule type" value="Genomic_DNA"/>
</dbReference>
<dbReference type="Gene3D" id="1.20.1540.10">
    <property type="entry name" value="Rhomboid-like"/>
    <property type="match status" value="1"/>
</dbReference>
<evidence type="ECO:0000256" key="7">
    <source>
        <dbReference type="ARBA" id="ARBA00022825"/>
    </source>
</evidence>
<comment type="function">
    <text evidence="10">Serine protease involved in intramembrane proteolysis.</text>
</comment>
<organism evidence="12 13">
    <name type="scientific">Durusdinium trenchii</name>
    <dbReference type="NCBI Taxonomy" id="1381693"/>
    <lineage>
        <taxon>Eukaryota</taxon>
        <taxon>Sar</taxon>
        <taxon>Alveolata</taxon>
        <taxon>Dinophyceae</taxon>
        <taxon>Suessiales</taxon>
        <taxon>Symbiodiniaceae</taxon>
        <taxon>Durusdinium</taxon>
    </lineage>
</organism>
<keyword evidence="6 10" id="KW-0378">Hydrolase</keyword>
<dbReference type="PANTHER" id="PTHR22936:SF69">
    <property type="entry name" value="RHOMBOID-LIKE PROTEIN"/>
    <property type="match status" value="1"/>
</dbReference>
<keyword evidence="5 10" id="KW-0812">Transmembrane</keyword>
<evidence type="ECO:0000313" key="12">
    <source>
        <dbReference type="EMBL" id="CAK9085725.1"/>
    </source>
</evidence>
<evidence type="ECO:0000256" key="9">
    <source>
        <dbReference type="ARBA" id="ARBA00023136"/>
    </source>
</evidence>
<comment type="subcellular location">
    <subcellularLocation>
        <location evidence="2 10">Membrane</location>
        <topology evidence="2 10">Multi-pass membrane protein</topology>
    </subcellularLocation>
</comment>
<proteinExistence type="inferred from homology"/>
<evidence type="ECO:0000256" key="2">
    <source>
        <dbReference type="ARBA" id="ARBA00004141"/>
    </source>
</evidence>
<keyword evidence="4 10" id="KW-0645">Protease</keyword>